<keyword evidence="2" id="KW-0472">Membrane</keyword>
<reference evidence="3" key="1">
    <citation type="submission" date="2013-04" db="EMBL/GenBank/DDBJ databases">
        <authorList>
            <person name="Qu J."/>
            <person name="Murali S.C."/>
            <person name="Bandaranaike D."/>
            <person name="Bellair M."/>
            <person name="Blankenburg K."/>
            <person name="Chao H."/>
            <person name="Dinh H."/>
            <person name="Doddapaneni H."/>
            <person name="Downs B."/>
            <person name="Dugan-Rocha S."/>
            <person name="Elkadiri S."/>
            <person name="Gnanaolivu R.D."/>
            <person name="Hernandez B."/>
            <person name="Javaid M."/>
            <person name="Jayaseelan J.C."/>
            <person name="Lee S."/>
            <person name="Li M."/>
            <person name="Ming W."/>
            <person name="Munidasa M."/>
            <person name="Muniz J."/>
            <person name="Nguyen L."/>
            <person name="Ongeri F."/>
            <person name="Osuji N."/>
            <person name="Pu L.-L."/>
            <person name="Puazo M."/>
            <person name="Qu C."/>
            <person name="Quiroz J."/>
            <person name="Raj R."/>
            <person name="Weissenberger G."/>
            <person name="Xin Y."/>
            <person name="Zou X."/>
            <person name="Han Y."/>
            <person name="Richards S."/>
            <person name="Worley K."/>
            <person name="Muzny D."/>
            <person name="Gibbs R."/>
        </authorList>
    </citation>
    <scope>NUCLEOTIDE SEQUENCE</scope>
    <source>
        <strain evidence="3">Sampled in the wild</strain>
    </source>
</reference>
<evidence type="ECO:0000256" key="2">
    <source>
        <dbReference type="SAM" id="Phobius"/>
    </source>
</evidence>
<keyword evidence="2" id="KW-0812">Transmembrane</keyword>
<evidence type="ECO:0000313" key="4">
    <source>
        <dbReference type="Proteomes" id="UP000792457"/>
    </source>
</evidence>
<keyword evidence="2" id="KW-1133">Transmembrane helix</keyword>
<comment type="caution">
    <text evidence="3">The sequence shown here is derived from an EMBL/GenBank/DDBJ whole genome shotgun (WGS) entry which is preliminary data.</text>
</comment>
<evidence type="ECO:0000313" key="3">
    <source>
        <dbReference type="EMBL" id="KAG8225928.1"/>
    </source>
</evidence>
<name>A0A8K0K4N3_LADFU</name>
<dbReference type="AlphaFoldDB" id="A0A8K0K4N3"/>
<sequence>MAFSCNRYSRLTDIICRCVGRHIPVSDSCGLGRHRHVNINLLSLLSDNTSLFFLNNLVKMPASGPVYQPTTVSYEQQSDWTPTTYLSQTVSNNLPSRHKCLQWLILAVGVLTLAAGLIMTVEGAIDYGNQASVCEDKLPSPPPSALPPPKADSNHSVIDLVVALFGALLIVIGIVMIMAYIQMARRRKGCWIPCLASKEQNLVRQLRDNQAQNGQILTLGPSTTDLLVTAQYGPVSEIAYQPPIVVEEEEEETRTLMGSENKECLEEGERILDADPRIVLRPLQHVEEQSEMSSEELQRGSAPLATEEEMSLKSSFGGSLLSFGANITPTALSLCSLNTACSV</sequence>
<dbReference type="Proteomes" id="UP000792457">
    <property type="component" value="Unassembled WGS sequence"/>
</dbReference>
<organism evidence="3 4">
    <name type="scientific">Ladona fulva</name>
    <name type="common">Scarce chaser dragonfly</name>
    <name type="synonym">Libellula fulva</name>
    <dbReference type="NCBI Taxonomy" id="123851"/>
    <lineage>
        <taxon>Eukaryota</taxon>
        <taxon>Metazoa</taxon>
        <taxon>Ecdysozoa</taxon>
        <taxon>Arthropoda</taxon>
        <taxon>Hexapoda</taxon>
        <taxon>Insecta</taxon>
        <taxon>Pterygota</taxon>
        <taxon>Palaeoptera</taxon>
        <taxon>Odonata</taxon>
        <taxon>Epiprocta</taxon>
        <taxon>Anisoptera</taxon>
        <taxon>Libelluloidea</taxon>
        <taxon>Libellulidae</taxon>
        <taxon>Ladona</taxon>
    </lineage>
</organism>
<keyword evidence="4" id="KW-1185">Reference proteome</keyword>
<feature type="region of interest" description="Disordered" evidence="1">
    <location>
        <begin position="286"/>
        <end position="308"/>
    </location>
</feature>
<gene>
    <name evidence="3" type="ORF">J437_LFUL005964</name>
</gene>
<dbReference type="OrthoDB" id="7665462at2759"/>
<dbReference type="Pfam" id="PF03729">
    <property type="entry name" value="DUF308"/>
    <property type="match status" value="1"/>
</dbReference>
<feature type="transmembrane region" description="Helical" evidence="2">
    <location>
        <begin position="101"/>
        <end position="121"/>
    </location>
</feature>
<reference evidence="3" key="2">
    <citation type="submission" date="2017-10" db="EMBL/GenBank/DDBJ databases">
        <title>Ladona fulva Genome sequencing and assembly.</title>
        <authorList>
            <person name="Murali S."/>
            <person name="Richards S."/>
            <person name="Bandaranaike D."/>
            <person name="Bellair M."/>
            <person name="Blankenburg K."/>
            <person name="Chao H."/>
            <person name="Dinh H."/>
            <person name="Doddapaneni H."/>
            <person name="Dugan-Rocha S."/>
            <person name="Elkadiri S."/>
            <person name="Gnanaolivu R."/>
            <person name="Hernandez B."/>
            <person name="Skinner E."/>
            <person name="Javaid M."/>
            <person name="Lee S."/>
            <person name="Li M."/>
            <person name="Ming W."/>
            <person name="Munidasa M."/>
            <person name="Muniz J."/>
            <person name="Nguyen L."/>
            <person name="Hughes D."/>
            <person name="Osuji N."/>
            <person name="Pu L.-L."/>
            <person name="Puazo M."/>
            <person name="Qu C."/>
            <person name="Quiroz J."/>
            <person name="Raj R."/>
            <person name="Weissenberger G."/>
            <person name="Xin Y."/>
            <person name="Zou X."/>
            <person name="Han Y."/>
            <person name="Worley K."/>
            <person name="Muzny D."/>
            <person name="Gibbs R."/>
        </authorList>
    </citation>
    <scope>NUCLEOTIDE SEQUENCE</scope>
    <source>
        <strain evidence="3">Sampled in the wild</strain>
    </source>
</reference>
<dbReference type="EMBL" id="KZ308259">
    <property type="protein sequence ID" value="KAG8225928.1"/>
    <property type="molecule type" value="Genomic_DNA"/>
</dbReference>
<evidence type="ECO:0000256" key="1">
    <source>
        <dbReference type="SAM" id="MobiDB-lite"/>
    </source>
</evidence>
<feature type="transmembrane region" description="Helical" evidence="2">
    <location>
        <begin position="157"/>
        <end position="181"/>
    </location>
</feature>
<protein>
    <submittedName>
        <fullName evidence="3">Uncharacterized protein</fullName>
    </submittedName>
</protein>
<dbReference type="InterPro" id="IPR005325">
    <property type="entry name" value="DUF308_memb"/>
</dbReference>
<accession>A0A8K0K4N3</accession>
<proteinExistence type="predicted"/>